<dbReference type="RefSeq" id="WP_093665625.1">
    <property type="nucleotide sequence ID" value="NZ_FOCF01000004.1"/>
</dbReference>
<feature type="transmembrane region" description="Helical" evidence="1">
    <location>
        <begin position="18"/>
        <end position="40"/>
    </location>
</feature>
<dbReference type="PANTHER" id="PTHR38468:SF1">
    <property type="entry name" value="SLL0939 PROTEIN"/>
    <property type="match status" value="1"/>
</dbReference>
<keyword evidence="1" id="KW-0472">Membrane</keyword>
<protein>
    <submittedName>
        <fullName evidence="2">Uncharacterized membrane protein</fullName>
    </submittedName>
</protein>
<evidence type="ECO:0000256" key="1">
    <source>
        <dbReference type="SAM" id="Phobius"/>
    </source>
</evidence>
<dbReference type="PANTHER" id="PTHR38468">
    <property type="entry name" value="SLL0939 PROTEIN"/>
    <property type="match status" value="1"/>
</dbReference>
<evidence type="ECO:0000313" key="3">
    <source>
        <dbReference type="Proteomes" id="UP000199206"/>
    </source>
</evidence>
<proteinExistence type="predicted"/>
<dbReference type="AlphaFoldDB" id="A0A1H8DYB7"/>
<dbReference type="Proteomes" id="UP000199206">
    <property type="component" value="Unassembled WGS sequence"/>
</dbReference>
<dbReference type="Pfam" id="PF07784">
    <property type="entry name" value="DUF1622"/>
    <property type="match status" value="1"/>
</dbReference>
<keyword evidence="3" id="KW-1185">Reference proteome</keyword>
<keyword evidence="1" id="KW-1133">Transmembrane helix</keyword>
<dbReference type="OrthoDB" id="9812897at2"/>
<dbReference type="InterPro" id="IPR012427">
    <property type="entry name" value="DUF1622"/>
</dbReference>
<gene>
    <name evidence="2" type="ORF">SAMN05192583_2101</name>
</gene>
<sequence length="130" mass="13875">MFTNEAGLIRLATSAVEVVGTAIIVVGAFGTLAVFIIGLARGVTDRATLVADFRSGLGRSILLGLEFLVAADIINTVAVEPTIESLLVLAGIVLIRTFLSFSLEVEIDGRWPWQKGRSKEGPSYGADRER</sequence>
<reference evidence="3" key="1">
    <citation type="submission" date="2016-10" db="EMBL/GenBank/DDBJ databases">
        <authorList>
            <person name="Varghese N."/>
            <person name="Submissions S."/>
        </authorList>
    </citation>
    <scope>NUCLEOTIDE SEQUENCE [LARGE SCALE GENOMIC DNA]</scope>
    <source>
        <strain evidence="3">S6-262</strain>
    </source>
</reference>
<organism evidence="2 3">
    <name type="scientific">Sphingomonas gellani</name>
    <dbReference type="NCBI Taxonomy" id="1166340"/>
    <lineage>
        <taxon>Bacteria</taxon>
        <taxon>Pseudomonadati</taxon>
        <taxon>Pseudomonadota</taxon>
        <taxon>Alphaproteobacteria</taxon>
        <taxon>Sphingomonadales</taxon>
        <taxon>Sphingomonadaceae</taxon>
        <taxon>Sphingomonas</taxon>
    </lineage>
</organism>
<keyword evidence="1" id="KW-0812">Transmembrane</keyword>
<evidence type="ECO:0000313" key="2">
    <source>
        <dbReference type="EMBL" id="SEN12180.1"/>
    </source>
</evidence>
<dbReference type="EMBL" id="FOCF01000004">
    <property type="protein sequence ID" value="SEN12180.1"/>
    <property type="molecule type" value="Genomic_DNA"/>
</dbReference>
<accession>A0A1H8DYB7</accession>
<name>A0A1H8DYB7_9SPHN</name>